<protein>
    <recommendedName>
        <fullName evidence="3">F-box domain-containing protein</fullName>
    </recommendedName>
</protein>
<dbReference type="HOGENOM" id="CLU_600147_0_0_1"/>
<dbReference type="Gene3D" id="3.80.10.10">
    <property type="entry name" value="Ribonuclease Inhibitor"/>
    <property type="match status" value="1"/>
</dbReference>
<dbReference type="AlphaFoldDB" id="A0A0C2WDW5"/>
<dbReference type="SUPFAM" id="SSF52047">
    <property type="entry name" value="RNI-like"/>
    <property type="match status" value="1"/>
</dbReference>
<gene>
    <name evidence="1" type="ORF">M408DRAFT_26916</name>
</gene>
<accession>A0A0C2WDW5</accession>
<evidence type="ECO:0000313" key="2">
    <source>
        <dbReference type="Proteomes" id="UP000054097"/>
    </source>
</evidence>
<dbReference type="Proteomes" id="UP000054097">
    <property type="component" value="Unassembled WGS sequence"/>
</dbReference>
<dbReference type="InterPro" id="IPR032675">
    <property type="entry name" value="LRR_dom_sf"/>
</dbReference>
<dbReference type="EMBL" id="KN824322">
    <property type="protein sequence ID" value="KIM24628.1"/>
    <property type="molecule type" value="Genomic_DNA"/>
</dbReference>
<organism evidence="1 2">
    <name type="scientific">Serendipita vermifera MAFF 305830</name>
    <dbReference type="NCBI Taxonomy" id="933852"/>
    <lineage>
        <taxon>Eukaryota</taxon>
        <taxon>Fungi</taxon>
        <taxon>Dikarya</taxon>
        <taxon>Basidiomycota</taxon>
        <taxon>Agaricomycotina</taxon>
        <taxon>Agaricomycetes</taxon>
        <taxon>Sebacinales</taxon>
        <taxon>Serendipitaceae</taxon>
        <taxon>Serendipita</taxon>
    </lineage>
</organism>
<reference evidence="1 2" key="1">
    <citation type="submission" date="2014-04" db="EMBL/GenBank/DDBJ databases">
        <authorList>
            <consortium name="DOE Joint Genome Institute"/>
            <person name="Kuo A."/>
            <person name="Zuccaro A."/>
            <person name="Kohler A."/>
            <person name="Nagy L.G."/>
            <person name="Floudas D."/>
            <person name="Copeland A."/>
            <person name="Barry K.W."/>
            <person name="Cichocki N."/>
            <person name="Veneault-Fourrey C."/>
            <person name="LaButti K."/>
            <person name="Lindquist E.A."/>
            <person name="Lipzen A."/>
            <person name="Lundell T."/>
            <person name="Morin E."/>
            <person name="Murat C."/>
            <person name="Sun H."/>
            <person name="Tunlid A."/>
            <person name="Henrissat B."/>
            <person name="Grigoriev I.V."/>
            <person name="Hibbett D.S."/>
            <person name="Martin F."/>
            <person name="Nordberg H.P."/>
            <person name="Cantor M.N."/>
            <person name="Hua S.X."/>
        </authorList>
    </citation>
    <scope>NUCLEOTIDE SEQUENCE [LARGE SCALE GENOMIC DNA]</scope>
    <source>
        <strain evidence="1 2">MAFF 305830</strain>
    </source>
</reference>
<reference evidence="2" key="2">
    <citation type="submission" date="2015-01" db="EMBL/GenBank/DDBJ databases">
        <title>Evolutionary Origins and Diversification of the Mycorrhizal Mutualists.</title>
        <authorList>
            <consortium name="DOE Joint Genome Institute"/>
            <consortium name="Mycorrhizal Genomics Consortium"/>
            <person name="Kohler A."/>
            <person name="Kuo A."/>
            <person name="Nagy L.G."/>
            <person name="Floudas D."/>
            <person name="Copeland A."/>
            <person name="Barry K.W."/>
            <person name="Cichocki N."/>
            <person name="Veneault-Fourrey C."/>
            <person name="LaButti K."/>
            <person name="Lindquist E.A."/>
            <person name="Lipzen A."/>
            <person name="Lundell T."/>
            <person name="Morin E."/>
            <person name="Murat C."/>
            <person name="Riley R."/>
            <person name="Ohm R."/>
            <person name="Sun H."/>
            <person name="Tunlid A."/>
            <person name="Henrissat B."/>
            <person name="Grigoriev I.V."/>
            <person name="Hibbett D.S."/>
            <person name="Martin F."/>
        </authorList>
    </citation>
    <scope>NUCLEOTIDE SEQUENCE [LARGE SCALE GENOMIC DNA]</scope>
    <source>
        <strain evidence="2">MAFF 305830</strain>
    </source>
</reference>
<name>A0A0C2WDW5_SERVB</name>
<evidence type="ECO:0000313" key="1">
    <source>
        <dbReference type="EMBL" id="KIM24628.1"/>
    </source>
</evidence>
<proteinExistence type="predicted"/>
<evidence type="ECO:0008006" key="3">
    <source>
        <dbReference type="Google" id="ProtNLM"/>
    </source>
</evidence>
<sequence>MPDLFAIIGTFLELSKEHPLDLTVWYHPSAKWSDLSSILKRKRHLVHTLNILWPNTLYKAPKETNMWHSQRYYTAVSTILSTCGPLRDLRKLTFDYNVAFNRQQFTALHLPACTRILSNIHLSPEDLSTDNMTVWPLTAISTNAPIGHVVSTLGSFPHLSYLEFEETSDSEHDISHFPSLPKQPRHLRKISFNRSYSRGIESLLRLLAPQIAHLHLWMSSQFADLISTLRELSNLRELRLEFSLGTPESGSILESGVKINSLQVLEIRTPYSATDVASNRPSIHIATFLWALGNLYPRIHSVSITGFRSILILAREFFWSLSTVDSLSLKSFSRGSHPTTITLPTLSEFNLDNPPALKSFDMPNLHCLQIQNVKFSNNIRNIGYRGLYRIFIQAEEPSGLLFLRPEEYPELSEVHLELDGIHYIWRVTSLPHLVLITITSRTFLNPQGNLQTILGA</sequence>
<keyword evidence="2" id="KW-1185">Reference proteome</keyword>